<name>A0A919YJR5_9BACL</name>
<keyword evidence="2" id="KW-1185">Reference proteome</keyword>
<evidence type="ECO:0000313" key="2">
    <source>
        <dbReference type="Proteomes" id="UP000682811"/>
    </source>
</evidence>
<organism evidence="1 2">
    <name type="scientific">Paenibacillus azoreducens</name>
    <dbReference type="NCBI Taxonomy" id="116718"/>
    <lineage>
        <taxon>Bacteria</taxon>
        <taxon>Bacillati</taxon>
        <taxon>Bacillota</taxon>
        <taxon>Bacilli</taxon>
        <taxon>Bacillales</taxon>
        <taxon>Paenibacillaceae</taxon>
        <taxon>Paenibacillus</taxon>
    </lineage>
</organism>
<sequence>MRKIVHLFTIVALLFDFYFAFTFKETRNGMLMIGEKQGLLDIKKEHNGTYRQVHKQPKWPKCSPA</sequence>
<dbReference type="AlphaFoldDB" id="A0A919YJR5"/>
<gene>
    <name evidence="1" type="ORF">J34TS1_53780</name>
</gene>
<dbReference type="Proteomes" id="UP000682811">
    <property type="component" value="Unassembled WGS sequence"/>
</dbReference>
<proteinExistence type="predicted"/>
<comment type="caution">
    <text evidence="1">The sequence shown here is derived from an EMBL/GenBank/DDBJ whole genome shotgun (WGS) entry which is preliminary data.</text>
</comment>
<reference evidence="1 2" key="1">
    <citation type="submission" date="2021-03" db="EMBL/GenBank/DDBJ databases">
        <title>Antimicrobial resistance genes in bacteria isolated from Japanese honey, and their potential for conferring macrolide and lincosamide resistance in the American foulbrood pathogen Paenibacillus larvae.</title>
        <authorList>
            <person name="Okamoto M."/>
            <person name="Kumagai M."/>
            <person name="Kanamori H."/>
            <person name="Takamatsu D."/>
        </authorList>
    </citation>
    <scope>NUCLEOTIDE SEQUENCE [LARGE SCALE GENOMIC DNA]</scope>
    <source>
        <strain evidence="1 2">J34TS1</strain>
    </source>
</reference>
<accession>A0A919YJR5</accession>
<evidence type="ECO:0000313" key="1">
    <source>
        <dbReference type="EMBL" id="GIO50613.1"/>
    </source>
</evidence>
<dbReference type="EMBL" id="BORT01000035">
    <property type="protein sequence ID" value="GIO50613.1"/>
    <property type="molecule type" value="Genomic_DNA"/>
</dbReference>
<protein>
    <submittedName>
        <fullName evidence="1">Uncharacterized protein</fullName>
    </submittedName>
</protein>